<sequence length="199" mass="21878">MSSTPATAQTASETTPPQYLRARLNARLQPLHRGELFEDPLDDALGRAALGRVSGGGTAQGEEGEVEWCDIEIAVNGDTADKVAPIIAELERLGAPNGSSLIIESERREVPFGTLEGLAIYLNGTELPDEVYADCDINVVYDELQRLIEGQGQIFSYWQGPTETALYLYGTSHDRMRESISDFLGNYPLCQRCRLERIA</sequence>
<evidence type="ECO:0000313" key="1">
    <source>
        <dbReference type="EMBL" id="SDI16126.1"/>
    </source>
</evidence>
<dbReference type="AlphaFoldDB" id="A0A1G8IB53"/>
<dbReference type="RefSeq" id="WP_084307237.1">
    <property type="nucleotide sequence ID" value="NZ_FNDG01000012.1"/>
</dbReference>
<accession>A0A1G8IB53</accession>
<organism evidence="1 2">
    <name type="scientific">Phytopseudomonas flavescens</name>
    <dbReference type="NCBI Taxonomy" id="29435"/>
    <lineage>
        <taxon>Bacteria</taxon>
        <taxon>Pseudomonadati</taxon>
        <taxon>Pseudomonadota</taxon>
        <taxon>Gammaproteobacteria</taxon>
        <taxon>Pseudomonadales</taxon>
        <taxon>Pseudomonadaceae</taxon>
        <taxon>Phytopseudomonas</taxon>
    </lineage>
</organism>
<protein>
    <submittedName>
        <fullName evidence="1">Uncharacterized protein</fullName>
    </submittedName>
</protein>
<reference evidence="1 2" key="1">
    <citation type="submission" date="2016-10" db="EMBL/GenBank/DDBJ databases">
        <authorList>
            <person name="de Groot N.N."/>
        </authorList>
    </citation>
    <scope>NUCLEOTIDE SEQUENCE [LARGE SCALE GENOMIC DNA]</scope>
    <source>
        <strain evidence="1 2">LMG 18387</strain>
    </source>
</reference>
<dbReference type="Proteomes" id="UP000198606">
    <property type="component" value="Unassembled WGS sequence"/>
</dbReference>
<proteinExistence type="predicted"/>
<gene>
    <name evidence="1" type="ORF">SAMN05216588_11231</name>
</gene>
<dbReference type="STRING" id="29435.SAMN05216588_11231"/>
<evidence type="ECO:0000313" key="2">
    <source>
        <dbReference type="Proteomes" id="UP000198606"/>
    </source>
</evidence>
<dbReference type="EMBL" id="FNDG01000012">
    <property type="protein sequence ID" value="SDI16126.1"/>
    <property type="molecule type" value="Genomic_DNA"/>
</dbReference>
<name>A0A1G8IB53_9GAMM</name>